<protein>
    <submittedName>
        <fullName evidence="1">Uncharacterized protein</fullName>
    </submittedName>
</protein>
<keyword evidence="2" id="KW-1185">Reference proteome</keyword>
<sequence>MPHPVIASAAKQSRANPLTFERVALDCFAALAMRGAESDASLLSQGKIQRAGGAGTKCSRVFPAQRSGECGAPRHLRAVLHLRNDESDRAGTGRKLPSLSSNRTVKLHPRVDEHSGNRVMRNGFTIFAALVATALVATPMAIGATQAFATAEPAEAVSQTVAVTPVQVALVATAAAPETCAKKVRVVYSGYAAPPAGCLAAAR</sequence>
<dbReference type="AlphaFoldDB" id="A0A512IJB5"/>
<organism evidence="1 2">
    <name type="scientific">Methylobacterium haplocladii</name>
    <dbReference type="NCBI Taxonomy" id="1176176"/>
    <lineage>
        <taxon>Bacteria</taxon>
        <taxon>Pseudomonadati</taxon>
        <taxon>Pseudomonadota</taxon>
        <taxon>Alphaproteobacteria</taxon>
        <taxon>Hyphomicrobiales</taxon>
        <taxon>Methylobacteriaceae</taxon>
        <taxon>Methylobacterium</taxon>
    </lineage>
</organism>
<dbReference type="EMBL" id="BJZT01000002">
    <property type="protein sequence ID" value="GEO97789.1"/>
    <property type="molecule type" value="Genomic_DNA"/>
</dbReference>
<accession>A0A512IJB5</accession>
<evidence type="ECO:0000313" key="2">
    <source>
        <dbReference type="Proteomes" id="UP000321258"/>
    </source>
</evidence>
<proteinExistence type="predicted"/>
<dbReference type="Proteomes" id="UP000321258">
    <property type="component" value="Unassembled WGS sequence"/>
</dbReference>
<gene>
    <name evidence="1" type="ORF">MHA02_01770</name>
</gene>
<comment type="caution">
    <text evidence="1">The sequence shown here is derived from an EMBL/GenBank/DDBJ whole genome shotgun (WGS) entry which is preliminary data.</text>
</comment>
<name>A0A512IJB5_9HYPH</name>
<evidence type="ECO:0000313" key="1">
    <source>
        <dbReference type="EMBL" id="GEO97789.1"/>
    </source>
</evidence>
<reference evidence="1 2" key="1">
    <citation type="submission" date="2019-07" db="EMBL/GenBank/DDBJ databases">
        <title>Whole genome shotgun sequence of Methylobacterium haplocladii NBRC 107714.</title>
        <authorList>
            <person name="Hosoyama A."/>
            <person name="Uohara A."/>
            <person name="Ohji S."/>
            <person name="Ichikawa N."/>
        </authorList>
    </citation>
    <scope>NUCLEOTIDE SEQUENCE [LARGE SCALE GENOMIC DNA]</scope>
    <source>
        <strain evidence="1 2">NBRC 107714</strain>
    </source>
</reference>